<keyword evidence="8" id="KW-1185">Reference proteome</keyword>
<dbReference type="OrthoDB" id="3627470at2"/>
<dbReference type="GO" id="GO:0050992">
    <property type="term" value="P:dimethylallyl diphosphate biosynthetic process"/>
    <property type="evidence" value="ECO:0007669"/>
    <property type="project" value="InterPro"/>
</dbReference>
<dbReference type="InterPro" id="IPR003451">
    <property type="entry name" value="LytB/IspH"/>
</dbReference>
<dbReference type="GO" id="GO:0046872">
    <property type="term" value="F:metal ion binding"/>
    <property type="evidence" value="ECO:0007669"/>
    <property type="project" value="UniProtKB-KW"/>
</dbReference>
<dbReference type="PANTHER" id="PTHR30426">
    <property type="entry name" value="4-HYDROXY-3-METHYLBUT-2-ENYL DIPHOSPHATE REDUCTASE"/>
    <property type="match status" value="1"/>
</dbReference>
<evidence type="ECO:0000313" key="7">
    <source>
        <dbReference type="EMBL" id="KAB2346918.1"/>
    </source>
</evidence>
<comment type="cofactor">
    <cofactor evidence="1">
        <name>[4Fe-4S] cluster</name>
        <dbReference type="ChEBI" id="CHEBI:49883"/>
    </cofactor>
</comment>
<dbReference type="PANTHER" id="PTHR30426:SF0">
    <property type="entry name" value="4-HYDROXY-3-METHYLBUT-2-ENYL DIPHOSPHATE REDUCTASE"/>
    <property type="match status" value="1"/>
</dbReference>
<dbReference type="GO" id="GO:0051539">
    <property type="term" value="F:4 iron, 4 sulfur cluster binding"/>
    <property type="evidence" value="ECO:0007669"/>
    <property type="project" value="UniProtKB-KW"/>
</dbReference>
<evidence type="ECO:0008006" key="9">
    <source>
        <dbReference type="Google" id="ProtNLM"/>
    </source>
</evidence>
<protein>
    <recommendedName>
        <fullName evidence="9">4-hydroxy-3-methylbut-2-enyl diphosphate reductase</fullName>
    </recommendedName>
</protein>
<accession>A0A6H9YSD4</accession>
<feature type="compositionally biased region" description="Basic and acidic residues" evidence="6">
    <location>
        <begin position="418"/>
        <end position="440"/>
    </location>
</feature>
<keyword evidence="2" id="KW-0004">4Fe-4S</keyword>
<evidence type="ECO:0000256" key="5">
    <source>
        <dbReference type="ARBA" id="ARBA00023014"/>
    </source>
</evidence>
<dbReference type="EMBL" id="WBMT01000010">
    <property type="protein sequence ID" value="KAB2346918.1"/>
    <property type="molecule type" value="Genomic_DNA"/>
</dbReference>
<feature type="region of interest" description="Disordered" evidence="6">
    <location>
        <begin position="411"/>
        <end position="453"/>
    </location>
</feature>
<evidence type="ECO:0000256" key="3">
    <source>
        <dbReference type="ARBA" id="ARBA00022723"/>
    </source>
</evidence>
<dbReference type="GO" id="GO:0051745">
    <property type="term" value="F:4-hydroxy-3-methylbut-2-enyl diphosphate reductase activity"/>
    <property type="evidence" value="ECO:0007669"/>
    <property type="project" value="InterPro"/>
</dbReference>
<dbReference type="GO" id="GO:0019288">
    <property type="term" value="P:isopentenyl diphosphate biosynthetic process, methylerythritol 4-phosphate pathway"/>
    <property type="evidence" value="ECO:0007669"/>
    <property type="project" value="InterPro"/>
</dbReference>
<comment type="caution">
    <text evidence="7">The sequence shown here is derived from an EMBL/GenBank/DDBJ whole genome shotgun (WGS) entry which is preliminary data.</text>
</comment>
<dbReference type="Proteomes" id="UP000468735">
    <property type="component" value="Unassembled WGS sequence"/>
</dbReference>
<evidence type="ECO:0000313" key="8">
    <source>
        <dbReference type="Proteomes" id="UP000468735"/>
    </source>
</evidence>
<dbReference type="Gene3D" id="3.40.1010.20">
    <property type="entry name" value="4-hydroxy-3-methylbut-2-enyl diphosphate reductase, catalytic domain"/>
    <property type="match status" value="2"/>
</dbReference>
<keyword evidence="3" id="KW-0479">Metal-binding</keyword>
<dbReference type="Gene3D" id="3.40.50.11270">
    <property type="match status" value="1"/>
</dbReference>
<evidence type="ECO:0000256" key="4">
    <source>
        <dbReference type="ARBA" id="ARBA00023004"/>
    </source>
</evidence>
<sequence>MKRTLRFQRFSMKGDVLPGKVLVASSFVDAERGNVRCPAAALLAAVLRQQGCDADVSVCVGTVPPGGDGVPGDAVMFTVSYVNRDGTPSGVAVQAHRDDAAGLTVAERTVREWSEALRSRRLLVADTAPLCWGGARALDVISKAVRRGSAPVYVLGRPASSPSVAGGLRRAGAVFTDDLDTIPDGAQVVIPAHGAGTQARAHAAARGWNVVDATCPLVSAAHNDASVYADRGDTVAVIGRQEHAALPPLAEQAGDAGRVVHTVADAQALPVPDAERLSFVIEPGLPVEEAMPIVTALRDRHPRLAGHHLDTLCEAVSDRSETVAAIASASDLTLIVCADTGDADARAVHAQASRAAQATGAQVRMVTGLSGLCLEDLATATTIGLITTLTAPECLDRQVIDVLSGLGPLSSRRRGVRTRPDDTGTVTIDRHHSASHHDVRSPLPTLGEAPAQV</sequence>
<gene>
    <name evidence="7" type="ORF">F8566_22245</name>
</gene>
<keyword evidence="4" id="KW-0408">Iron</keyword>
<organism evidence="7 8">
    <name type="scientific">Actinomadura rudentiformis</name>
    <dbReference type="NCBI Taxonomy" id="359158"/>
    <lineage>
        <taxon>Bacteria</taxon>
        <taxon>Bacillati</taxon>
        <taxon>Actinomycetota</taxon>
        <taxon>Actinomycetes</taxon>
        <taxon>Streptosporangiales</taxon>
        <taxon>Thermomonosporaceae</taxon>
        <taxon>Actinomadura</taxon>
    </lineage>
</organism>
<keyword evidence="5" id="KW-0411">Iron-sulfur</keyword>
<evidence type="ECO:0000256" key="6">
    <source>
        <dbReference type="SAM" id="MobiDB-lite"/>
    </source>
</evidence>
<name>A0A6H9YSD4_9ACTN</name>
<reference evidence="7 8" key="1">
    <citation type="submission" date="2019-09" db="EMBL/GenBank/DDBJ databases">
        <title>Actinomadura physcomitrii sp. nov., a novel actinomycete isolated from moss [Physcomitrium sphaericum (Ludw) Fuernr].</title>
        <authorList>
            <person name="Zhuang X."/>
            <person name="Liu C."/>
        </authorList>
    </citation>
    <scope>NUCLEOTIDE SEQUENCE [LARGE SCALE GENOMIC DNA]</scope>
    <source>
        <strain evidence="7 8">HMC1</strain>
    </source>
</reference>
<dbReference type="AlphaFoldDB" id="A0A6H9YSD4"/>
<proteinExistence type="predicted"/>
<evidence type="ECO:0000256" key="1">
    <source>
        <dbReference type="ARBA" id="ARBA00001966"/>
    </source>
</evidence>
<evidence type="ECO:0000256" key="2">
    <source>
        <dbReference type="ARBA" id="ARBA00022485"/>
    </source>
</evidence>
<dbReference type="Pfam" id="PF02401">
    <property type="entry name" value="LYTB"/>
    <property type="match status" value="1"/>
</dbReference>